<evidence type="ECO:0000256" key="15">
    <source>
        <dbReference type="ARBA" id="ARBA00023136"/>
    </source>
</evidence>
<evidence type="ECO:0000256" key="3">
    <source>
        <dbReference type="ARBA" id="ARBA00005119"/>
    </source>
</evidence>
<keyword evidence="8" id="KW-1003">Cell membrane</keyword>
<protein>
    <recommendedName>
        <fullName evidence="7 18">Phosphatidate cytidylyltransferase</fullName>
        <ecNumber evidence="6 18">2.7.7.41</ecNumber>
    </recommendedName>
</protein>
<dbReference type="Pfam" id="PF01148">
    <property type="entry name" value="CTP_transf_1"/>
    <property type="match status" value="1"/>
</dbReference>
<evidence type="ECO:0000256" key="10">
    <source>
        <dbReference type="ARBA" id="ARBA00022679"/>
    </source>
</evidence>
<keyword evidence="22" id="KW-1185">Reference proteome</keyword>
<feature type="region of interest" description="Disordered" evidence="19">
    <location>
        <begin position="1"/>
        <end position="62"/>
    </location>
</feature>
<dbReference type="Proteomes" id="UP000734511">
    <property type="component" value="Unassembled WGS sequence"/>
</dbReference>
<sequence>MNDSSWGASPRAGHWGAAEDTVTATAGSATESRSRGKTRPMPPSPPASQPTPPQPAPAKKSAGRNLRAAIGVGLGLGVIVLAALFLVKAVFVGVVVVAVAVGLWELTSRLAERKAVHAPLIPLVAGGTAMVVSGYTAGADGAWIAMALTALAVLVWRMAQPPHDYLKDVTAGVFAAFYVPFLATFVVMMLAADDGPRRVLVFLLLTVISDTGAYAVGWRFGRTKLAPRISPGKTREGLLGAITFAMVAGALLMEFFIDGGHWWQGLLLGLAAAVSATLGDLGESMIKRDLDIKDMGTLLPGHGGIMDRLDSLLPTAPVVWLLLVAFVGQG</sequence>
<dbReference type="PROSITE" id="PS01315">
    <property type="entry name" value="CDS"/>
    <property type="match status" value="1"/>
</dbReference>
<evidence type="ECO:0000256" key="13">
    <source>
        <dbReference type="ARBA" id="ARBA00022989"/>
    </source>
</evidence>
<evidence type="ECO:0000256" key="8">
    <source>
        <dbReference type="ARBA" id="ARBA00022475"/>
    </source>
</evidence>
<dbReference type="EC" id="2.7.7.41" evidence="6 18"/>
<evidence type="ECO:0000256" key="16">
    <source>
        <dbReference type="ARBA" id="ARBA00023209"/>
    </source>
</evidence>
<evidence type="ECO:0000256" key="14">
    <source>
        <dbReference type="ARBA" id="ARBA00023098"/>
    </source>
</evidence>
<comment type="subcellular location">
    <subcellularLocation>
        <location evidence="2">Cell membrane</location>
        <topology evidence="2">Multi-pass membrane protein</topology>
    </subcellularLocation>
</comment>
<feature type="transmembrane region" description="Helical" evidence="20">
    <location>
        <begin position="141"/>
        <end position="159"/>
    </location>
</feature>
<evidence type="ECO:0000256" key="9">
    <source>
        <dbReference type="ARBA" id="ARBA00022516"/>
    </source>
</evidence>
<evidence type="ECO:0000256" key="17">
    <source>
        <dbReference type="ARBA" id="ARBA00023264"/>
    </source>
</evidence>
<evidence type="ECO:0000313" key="22">
    <source>
        <dbReference type="Proteomes" id="UP000734511"/>
    </source>
</evidence>
<dbReference type="PANTHER" id="PTHR46382">
    <property type="entry name" value="PHOSPHATIDATE CYTIDYLYLTRANSFERASE"/>
    <property type="match status" value="1"/>
</dbReference>
<keyword evidence="9" id="KW-0444">Lipid biosynthesis</keyword>
<comment type="similarity">
    <text evidence="5 18">Belongs to the CDS family.</text>
</comment>
<evidence type="ECO:0000256" key="12">
    <source>
        <dbReference type="ARBA" id="ARBA00022695"/>
    </source>
</evidence>
<keyword evidence="12 18" id="KW-0548">Nucleotidyltransferase</keyword>
<dbReference type="InterPro" id="IPR000374">
    <property type="entry name" value="PC_trans"/>
</dbReference>
<dbReference type="PANTHER" id="PTHR46382:SF1">
    <property type="entry name" value="PHOSPHATIDATE CYTIDYLYLTRANSFERASE"/>
    <property type="match status" value="1"/>
</dbReference>
<comment type="catalytic activity">
    <reaction evidence="1 18">
        <text>a 1,2-diacyl-sn-glycero-3-phosphate + CTP + H(+) = a CDP-1,2-diacyl-sn-glycerol + diphosphate</text>
        <dbReference type="Rhea" id="RHEA:16229"/>
        <dbReference type="ChEBI" id="CHEBI:15378"/>
        <dbReference type="ChEBI" id="CHEBI:33019"/>
        <dbReference type="ChEBI" id="CHEBI:37563"/>
        <dbReference type="ChEBI" id="CHEBI:58332"/>
        <dbReference type="ChEBI" id="CHEBI:58608"/>
        <dbReference type="EC" id="2.7.7.41"/>
    </reaction>
</comment>
<feature type="transmembrane region" description="Helical" evidence="20">
    <location>
        <begin position="238"/>
        <end position="257"/>
    </location>
</feature>
<evidence type="ECO:0000313" key="21">
    <source>
        <dbReference type="EMBL" id="NJP46664.1"/>
    </source>
</evidence>
<feature type="transmembrane region" description="Helical" evidence="20">
    <location>
        <begin position="263"/>
        <end position="281"/>
    </location>
</feature>
<feature type="compositionally biased region" description="Pro residues" evidence="19">
    <location>
        <begin position="40"/>
        <end position="56"/>
    </location>
</feature>
<keyword evidence="15 20" id="KW-0472">Membrane</keyword>
<comment type="pathway">
    <text evidence="3 18">Phospholipid metabolism; CDP-diacylglycerol biosynthesis; CDP-diacylglycerol from sn-glycerol 3-phosphate: step 3/3.</text>
</comment>
<accession>A0ABX0ZY68</accession>
<evidence type="ECO:0000256" key="1">
    <source>
        <dbReference type="ARBA" id="ARBA00001698"/>
    </source>
</evidence>
<dbReference type="EMBL" id="JAATEJ010000023">
    <property type="protein sequence ID" value="NJP46664.1"/>
    <property type="molecule type" value="Genomic_DNA"/>
</dbReference>
<dbReference type="RefSeq" id="WP_167985515.1">
    <property type="nucleotide sequence ID" value="NZ_JAATEJ010000023.1"/>
</dbReference>
<gene>
    <name evidence="21" type="ORF">HCN08_25145</name>
</gene>
<proteinExistence type="inferred from homology"/>
<feature type="transmembrane region" description="Helical" evidence="20">
    <location>
        <begin position="171"/>
        <end position="192"/>
    </location>
</feature>
<dbReference type="GO" id="GO:0016779">
    <property type="term" value="F:nucleotidyltransferase activity"/>
    <property type="evidence" value="ECO:0007669"/>
    <property type="project" value="UniProtKB-KW"/>
</dbReference>
<evidence type="ECO:0000256" key="2">
    <source>
        <dbReference type="ARBA" id="ARBA00004651"/>
    </source>
</evidence>
<comment type="caution">
    <text evidence="21">The sequence shown here is derived from an EMBL/GenBank/DDBJ whole genome shotgun (WGS) entry which is preliminary data.</text>
</comment>
<feature type="transmembrane region" description="Helical" evidence="20">
    <location>
        <begin position="74"/>
        <end position="104"/>
    </location>
</feature>
<evidence type="ECO:0000256" key="6">
    <source>
        <dbReference type="ARBA" id="ARBA00012487"/>
    </source>
</evidence>
<evidence type="ECO:0000256" key="20">
    <source>
        <dbReference type="SAM" id="Phobius"/>
    </source>
</evidence>
<organism evidence="21 22">
    <name type="scientific">Actinacidiphila epipremni</name>
    <dbReference type="NCBI Taxonomy" id="2053013"/>
    <lineage>
        <taxon>Bacteria</taxon>
        <taxon>Bacillati</taxon>
        <taxon>Actinomycetota</taxon>
        <taxon>Actinomycetes</taxon>
        <taxon>Kitasatosporales</taxon>
        <taxon>Streptomycetaceae</taxon>
        <taxon>Actinacidiphila</taxon>
    </lineage>
</organism>
<feature type="transmembrane region" description="Helical" evidence="20">
    <location>
        <begin position="198"/>
        <end position="217"/>
    </location>
</feature>
<evidence type="ECO:0000256" key="5">
    <source>
        <dbReference type="ARBA" id="ARBA00010185"/>
    </source>
</evidence>
<keyword evidence="17" id="KW-1208">Phospholipid metabolism</keyword>
<keyword evidence="16" id="KW-0594">Phospholipid biosynthesis</keyword>
<keyword evidence="11 18" id="KW-0812">Transmembrane</keyword>
<comment type="pathway">
    <text evidence="4">Lipid metabolism.</text>
</comment>
<keyword evidence="14" id="KW-0443">Lipid metabolism</keyword>
<evidence type="ECO:0000256" key="11">
    <source>
        <dbReference type="ARBA" id="ARBA00022692"/>
    </source>
</evidence>
<evidence type="ECO:0000256" key="4">
    <source>
        <dbReference type="ARBA" id="ARBA00005189"/>
    </source>
</evidence>
<name>A0ABX0ZY68_9ACTN</name>
<evidence type="ECO:0000256" key="7">
    <source>
        <dbReference type="ARBA" id="ARBA00019373"/>
    </source>
</evidence>
<evidence type="ECO:0000256" key="18">
    <source>
        <dbReference type="RuleBase" id="RU003938"/>
    </source>
</evidence>
<feature type="compositionally biased region" description="Polar residues" evidence="19">
    <location>
        <begin position="22"/>
        <end position="31"/>
    </location>
</feature>
<keyword evidence="13 20" id="KW-1133">Transmembrane helix</keyword>
<reference evidence="21 22" key="1">
    <citation type="submission" date="2020-03" db="EMBL/GenBank/DDBJ databases">
        <title>WGS of actinomycetes isolated from Thailand.</title>
        <authorList>
            <person name="Thawai C."/>
        </authorList>
    </citation>
    <scope>NUCLEOTIDE SEQUENCE [LARGE SCALE GENOMIC DNA]</scope>
    <source>
        <strain evidence="21 22">PRB2-1</strain>
    </source>
</reference>
<evidence type="ECO:0000256" key="19">
    <source>
        <dbReference type="SAM" id="MobiDB-lite"/>
    </source>
</evidence>
<keyword evidence="10 18" id="KW-0808">Transferase</keyword>